<dbReference type="RefSeq" id="WP_151651220.1">
    <property type="nucleotide sequence ID" value="NZ_WBVX01000003.1"/>
</dbReference>
<protein>
    <submittedName>
        <fullName evidence="1">Uncharacterized protein</fullName>
    </submittedName>
</protein>
<sequence>MTLVCVRLEKSFGVDRITALADTRASIRRPDGSFKTVSDTTTKLFAVPVRCYTLDQLTPVVGAWADPYFETTIGLGFSGSCFECLTVIAHISRALSALAAPNGDQPVPVRDGLVNLIGKLCDSYFSHHSGDGDPVLLLLAFGFEGDRPWVAKITWRQQEGLQSRTVWANEDTLETIGQDARFQQYASDWRERIRKHKDGVSSKPALQADDGAFEKALEVSRHDLAERKVTEEEMLHQIDSEFAESIGGVLQRLELSSANGNVIAGFTRDDCDYMEGGSYSVAPGTLLGPIPIVERMGRRVRRPGSTGSRKDGSESI</sequence>
<gene>
    <name evidence="1" type="ORF">F9L08_04580</name>
</gene>
<evidence type="ECO:0000313" key="2">
    <source>
        <dbReference type="Proteomes" id="UP000481643"/>
    </source>
</evidence>
<accession>A0A6L3YW54</accession>
<organism evidence="1 2">
    <name type="scientific">Brucella tritici</name>
    <dbReference type="NCBI Taxonomy" id="94626"/>
    <lineage>
        <taxon>Bacteria</taxon>
        <taxon>Pseudomonadati</taxon>
        <taxon>Pseudomonadota</taxon>
        <taxon>Alphaproteobacteria</taxon>
        <taxon>Hyphomicrobiales</taxon>
        <taxon>Brucellaceae</taxon>
        <taxon>Brucella/Ochrobactrum group</taxon>
        <taxon>Brucella</taxon>
    </lineage>
</organism>
<reference evidence="1 2" key="1">
    <citation type="submission" date="2019-09" db="EMBL/GenBank/DDBJ databases">
        <title>Taxonomic organization of the family Brucellaceae based on a phylogenomic approach.</title>
        <authorList>
            <person name="Leclercq S."/>
            <person name="Cloeckaert A."/>
            <person name="Zygmunt M.S."/>
        </authorList>
    </citation>
    <scope>NUCLEOTIDE SEQUENCE [LARGE SCALE GENOMIC DNA]</scope>
    <source>
        <strain evidence="1 2">WS1830</strain>
    </source>
</reference>
<dbReference type="EMBL" id="WBVX01000003">
    <property type="protein sequence ID" value="KAB2688938.1"/>
    <property type="molecule type" value="Genomic_DNA"/>
</dbReference>
<evidence type="ECO:0000313" key="1">
    <source>
        <dbReference type="EMBL" id="KAB2688938.1"/>
    </source>
</evidence>
<dbReference type="Proteomes" id="UP000481643">
    <property type="component" value="Unassembled WGS sequence"/>
</dbReference>
<comment type="caution">
    <text evidence="1">The sequence shown here is derived from an EMBL/GenBank/DDBJ whole genome shotgun (WGS) entry which is preliminary data.</text>
</comment>
<dbReference type="AlphaFoldDB" id="A0A6L3YW54"/>
<proteinExistence type="predicted"/>
<name>A0A6L3YW54_9HYPH</name>